<accession>A0A0M0L026</accession>
<keyword evidence="1" id="KW-0472">Membrane</keyword>
<comment type="caution">
    <text evidence="2">The sequence shown here is derived from an EMBL/GenBank/DDBJ whole genome shotgun (WGS) entry which is preliminary data.</text>
</comment>
<dbReference type="InterPro" id="IPR058725">
    <property type="entry name" value="YczF"/>
</dbReference>
<gene>
    <name evidence="2" type="ORF">AMD01_13085</name>
</gene>
<dbReference type="PATRIC" id="fig|284581.3.peg.4735"/>
<keyword evidence="3" id="KW-1185">Reference proteome</keyword>
<reference evidence="3" key="1">
    <citation type="submission" date="2015-08" db="EMBL/GenBank/DDBJ databases">
        <title>Fjat-14210 dsm16467.</title>
        <authorList>
            <person name="Liu B."/>
            <person name="Wang J."/>
            <person name="Zhu Y."/>
            <person name="Liu G."/>
            <person name="Chen Q."/>
            <person name="Chen Z."/>
            <person name="Lan J."/>
            <person name="Che J."/>
            <person name="Ge C."/>
            <person name="Shi H."/>
            <person name="Pan Z."/>
            <person name="Liu X."/>
        </authorList>
    </citation>
    <scope>NUCLEOTIDE SEQUENCE [LARGE SCALE GENOMIC DNA]</scope>
    <source>
        <strain evidence="3">DSM 16467</strain>
    </source>
</reference>
<dbReference type="EMBL" id="LILC01000016">
    <property type="protein sequence ID" value="KOO44222.1"/>
    <property type="molecule type" value="Genomic_DNA"/>
</dbReference>
<keyword evidence="1" id="KW-0812">Transmembrane</keyword>
<keyword evidence="1" id="KW-1133">Transmembrane helix</keyword>
<protein>
    <submittedName>
        <fullName evidence="2">Uncharacterized protein</fullName>
    </submittedName>
</protein>
<feature type="transmembrane region" description="Helical" evidence="1">
    <location>
        <begin position="42"/>
        <end position="67"/>
    </location>
</feature>
<dbReference type="STRING" id="284581.AMD01_13085"/>
<evidence type="ECO:0000256" key="1">
    <source>
        <dbReference type="SAM" id="Phobius"/>
    </source>
</evidence>
<dbReference type="Proteomes" id="UP000037558">
    <property type="component" value="Unassembled WGS sequence"/>
</dbReference>
<dbReference type="OrthoDB" id="2889637at2"/>
<proteinExistence type="predicted"/>
<evidence type="ECO:0000313" key="2">
    <source>
        <dbReference type="EMBL" id="KOO44222.1"/>
    </source>
</evidence>
<name>A0A0M0L026_9BACI</name>
<dbReference type="AlphaFoldDB" id="A0A0M0L026"/>
<sequence>MKILLITVSMFVCLVGFATVLNMFEGFTLYESLRSTLSPFRVMELAEIVVLIVFILLFVAESAYVLIKKRKNMN</sequence>
<organism evidence="2 3">
    <name type="scientific">Priestia koreensis</name>
    <dbReference type="NCBI Taxonomy" id="284581"/>
    <lineage>
        <taxon>Bacteria</taxon>
        <taxon>Bacillati</taxon>
        <taxon>Bacillota</taxon>
        <taxon>Bacilli</taxon>
        <taxon>Bacillales</taxon>
        <taxon>Bacillaceae</taxon>
        <taxon>Priestia</taxon>
    </lineage>
</organism>
<dbReference type="Pfam" id="PF26310">
    <property type="entry name" value="YczF"/>
    <property type="match status" value="1"/>
</dbReference>
<dbReference type="RefSeq" id="WP_053401873.1">
    <property type="nucleotide sequence ID" value="NZ_JAUKEN010000001.1"/>
</dbReference>
<evidence type="ECO:0000313" key="3">
    <source>
        <dbReference type="Proteomes" id="UP000037558"/>
    </source>
</evidence>